<dbReference type="OrthoDB" id="259945at2157"/>
<name>M0N1Z4_HALMO</name>
<accession>M0N1Z4</accession>
<reference evidence="1 2" key="1">
    <citation type="journal article" date="2014" name="PLoS Genet.">
        <title>Phylogenetically driven sequencing of extremely halophilic archaea reveals strategies for static and dynamic osmo-response.</title>
        <authorList>
            <person name="Becker E.A."/>
            <person name="Seitzer P.M."/>
            <person name="Tritt A."/>
            <person name="Larsen D."/>
            <person name="Krusor M."/>
            <person name="Yao A.I."/>
            <person name="Wu D."/>
            <person name="Madern D."/>
            <person name="Eisen J.A."/>
            <person name="Darling A.E."/>
            <person name="Facciotti M.T."/>
        </authorList>
    </citation>
    <scope>NUCLEOTIDE SEQUENCE [LARGE SCALE GENOMIC DNA]</scope>
    <source>
        <strain evidence="1 2">DSM 1307</strain>
    </source>
</reference>
<evidence type="ECO:0000313" key="1">
    <source>
        <dbReference type="EMBL" id="EMA51896.1"/>
    </source>
</evidence>
<dbReference type="EMBL" id="AOMC01000009">
    <property type="protein sequence ID" value="EMA51896.1"/>
    <property type="molecule type" value="Genomic_DNA"/>
</dbReference>
<dbReference type="RefSeq" id="WP_004051036.1">
    <property type="nucleotide sequence ID" value="NZ_AOMC01000009.1"/>
</dbReference>
<dbReference type="PATRIC" id="fig|931277.6.peg.63"/>
<dbReference type="InterPro" id="IPR045397">
    <property type="entry name" value="TumE-like"/>
</dbReference>
<dbReference type="STRING" id="931277.C448_00330"/>
<keyword evidence="2" id="KW-1185">Reference proteome</keyword>
<sequence>MGGTKRATESHSLRGPTDRPALIAIRDVFNTEEPLATAQLDDFLDPNTLEVSFDDGLCGAETARLDVQWTTRDDYKFHYTDPERVDLRWGNHPHGGDYARVNGFEHYHPPPDASSDPNAVEDSCITQLPELLVTRAVLMLWRVAYHADSLSPLNAGTNPP</sequence>
<comment type="caution">
    <text evidence="1">The sequence shown here is derived from an EMBL/GenBank/DDBJ whole genome shotgun (WGS) entry which is preliminary data.</text>
</comment>
<dbReference type="AlphaFoldDB" id="M0N1Z4"/>
<proteinExistence type="predicted"/>
<protein>
    <submittedName>
        <fullName evidence="1">Uncharacterized protein</fullName>
    </submittedName>
</protein>
<evidence type="ECO:0000313" key="2">
    <source>
        <dbReference type="Proteomes" id="UP000011568"/>
    </source>
</evidence>
<dbReference type="eggNOG" id="arCOG06153">
    <property type="taxonomic scope" value="Archaea"/>
</dbReference>
<organism evidence="1 2">
    <name type="scientific">Halococcus morrhuae DSM 1307</name>
    <dbReference type="NCBI Taxonomy" id="931277"/>
    <lineage>
        <taxon>Archaea</taxon>
        <taxon>Methanobacteriati</taxon>
        <taxon>Methanobacteriota</taxon>
        <taxon>Stenosarchaea group</taxon>
        <taxon>Halobacteria</taxon>
        <taxon>Halobacteriales</taxon>
        <taxon>Halococcaceae</taxon>
        <taxon>Halococcus</taxon>
    </lineage>
</organism>
<dbReference type="Proteomes" id="UP000011568">
    <property type="component" value="Unassembled WGS sequence"/>
</dbReference>
<dbReference type="Pfam" id="PF20126">
    <property type="entry name" value="TumE"/>
    <property type="match status" value="1"/>
</dbReference>
<gene>
    <name evidence="1" type="ORF">C448_00330</name>
</gene>